<keyword evidence="2" id="KW-1185">Reference proteome</keyword>
<gene>
    <name evidence="1" type="ORF">JZ751_011126</name>
</gene>
<organism evidence="1 2">
    <name type="scientific">Albula glossodonta</name>
    <name type="common">roundjaw bonefish</name>
    <dbReference type="NCBI Taxonomy" id="121402"/>
    <lineage>
        <taxon>Eukaryota</taxon>
        <taxon>Metazoa</taxon>
        <taxon>Chordata</taxon>
        <taxon>Craniata</taxon>
        <taxon>Vertebrata</taxon>
        <taxon>Euteleostomi</taxon>
        <taxon>Actinopterygii</taxon>
        <taxon>Neopterygii</taxon>
        <taxon>Teleostei</taxon>
        <taxon>Albuliformes</taxon>
        <taxon>Albulidae</taxon>
        <taxon>Albula</taxon>
    </lineage>
</organism>
<proteinExistence type="predicted"/>
<comment type="caution">
    <text evidence="1">The sequence shown here is derived from an EMBL/GenBank/DDBJ whole genome shotgun (WGS) entry which is preliminary data.</text>
</comment>
<protein>
    <submittedName>
        <fullName evidence="1">Uncharacterized protein</fullName>
    </submittedName>
</protein>
<dbReference type="EMBL" id="JAFBMS010000020">
    <property type="protein sequence ID" value="KAG9344456.1"/>
    <property type="molecule type" value="Genomic_DNA"/>
</dbReference>
<accession>A0A8T2NY57</accession>
<reference evidence="1" key="1">
    <citation type="thesis" date="2021" institute="BYU ScholarsArchive" country="Provo, UT, USA">
        <title>Applications of and Algorithms for Genome Assembly and Genomic Analyses with an Emphasis on Marine Teleosts.</title>
        <authorList>
            <person name="Pickett B.D."/>
        </authorList>
    </citation>
    <scope>NUCLEOTIDE SEQUENCE</scope>
    <source>
        <strain evidence="1">HI-2016</strain>
    </source>
</reference>
<evidence type="ECO:0000313" key="2">
    <source>
        <dbReference type="Proteomes" id="UP000824540"/>
    </source>
</evidence>
<sequence>MPAAAASPIGIGREEFVYDLSFHATTGPPVSTLLVVPSSTTTLPVGPEQMEQTAATVAVGNNFHQLPLWDESTGTSTKGSVLSSRSEAAWSETEVEDLPQLFELLQLTERLQHHQHCDQTQQQRITMNQHAIQFYANFHPADPTL</sequence>
<dbReference type="AlphaFoldDB" id="A0A8T2NY57"/>
<dbReference type="Proteomes" id="UP000824540">
    <property type="component" value="Unassembled WGS sequence"/>
</dbReference>
<name>A0A8T2NY57_9TELE</name>
<evidence type="ECO:0000313" key="1">
    <source>
        <dbReference type="EMBL" id="KAG9344456.1"/>
    </source>
</evidence>